<dbReference type="EMBL" id="CAKOAT010049600">
    <property type="protein sequence ID" value="CAH8295465.1"/>
    <property type="molecule type" value="Genomic_DNA"/>
</dbReference>
<evidence type="ECO:0000256" key="1">
    <source>
        <dbReference type="SAM" id="Coils"/>
    </source>
</evidence>
<evidence type="ECO:0000313" key="4">
    <source>
        <dbReference type="Proteomes" id="UP001642260"/>
    </source>
</evidence>
<keyword evidence="4" id="KW-1185">Reference proteome</keyword>
<feature type="coiled-coil region" evidence="1">
    <location>
        <begin position="142"/>
        <end position="197"/>
    </location>
</feature>
<protein>
    <submittedName>
        <fullName evidence="3">Uncharacterized protein</fullName>
    </submittedName>
</protein>
<dbReference type="AlphaFoldDB" id="A0ABC8IZX9"/>
<comment type="caution">
    <text evidence="3">The sequence shown here is derived from an EMBL/GenBank/DDBJ whole genome shotgun (WGS) entry which is preliminary data.</text>
</comment>
<feature type="region of interest" description="Disordered" evidence="2">
    <location>
        <begin position="113"/>
        <end position="132"/>
    </location>
</feature>
<evidence type="ECO:0000313" key="3">
    <source>
        <dbReference type="EMBL" id="CAH8295465.1"/>
    </source>
</evidence>
<keyword evidence="1" id="KW-0175">Coiled coil</keyword>
<reference evidence="3 4" key="1">
    <citation type="submission" date="2022-03" db="EMBL/GenBank/DDBJ databases">
        <authorList>
            <person name="Macdonald S."/>
            <person name="Ahmed S."/>
            <person name="Newling K."/>
        </authorList>
    </citation>
    <scope>NUCLEOTIDE SEQUENCE [LARGE SCALE GENOMIC DNA]</scope>
</reference>
<organism evidence="3 4">
    <name type="scientific">Eruca vesicaria subsp. sativa</name>
    <name type="common">Garden rocket</name>
    <name type="synonym">Eruca sativa</name>
    <dbReference type="NCBI Taxonomy" id="29727"/>
    <lineage>
        <taxon>Eukaryota</taxon>
        <taxon>Viridiplantae</taxon>
        <taxon>Streptophyta</taxon>
        <taxon>Embryophyta</taxon>
        <taxon>Tracheophyta</taxon>
        <taxon>Spermatophyta</taxon>
        <taxon>Magnoliopsida</taxon>
        <taxon>eudicotyledons</taxon>
        <taxon>Gunneridae</taxon>
        <taxon>Pentapetalae</taxon>
        <taxon>rosids</taxon>
        <taxon>malvids</taxon>
        <taxon>Brassicales</taxon>
        <taxon>Brassicaceae</taxon>
        <taxon>Brassiceae</taxon>
        <taxon>Eruca</taxon>
    </lineage>
</organism>
<name>A0ABC8IZX9_ERUVS</name>
<proteinExistence type="predicted"/>
<dbReference type="PANTHER" id="PTHR34451">
    <property type="entry name" value="PHD FINGER FAMILY PROTEIN"/>
    <property type="match status" value="1"/>
</dbReference>
<evidence type="ECO:0000256" key="2">
    <source>
        <dbReference type="SAM" id="MobiDB-lite"/>
    </source>
</evidence>
<sequence length="203" mass="22465">MDPESSQRQCASCEELEPQFNLTVIKENVLRPLCTDCLLKEQRKLFCPICLELYAGPPPLEATRICILCPSIAHLHCSPPSPSSSRSSFSYHFFTCPLCVNPNFSFLPKSLATTSDQSGDNDDDDDDDDDDDVDLQKAKALVAAAEIVVACTENAAAQLKEEAANKSIEAEEAKKKAKEALEYLENVKEKAEEKRKAKKPKLQ</sequence>
<accession>A0ABC8IZX9</accession>
<gene>
    <name evidence="3" type="ORF">ERUC_LOCUS1882</name>
</gene>
<dbReference type="Proteomes" id="UP001642260">
    <property type="component" value="Unassembled WGS sequence"/>
</dbReference>
<feature type="compositionally biased region" description="Acidic residues" evidence="2">
    <location>
        <begin position="119"/>
        <end position="132"/>
    </location>
</feature>
<dbReference type="PANTHER" id="PTHR34451:SF7">
    <property type="entry name" value="PHD FINGER FAMILY PROTEIN"/>
    <property type="match status" value="1"/>
</dbReference>